<gene>
    <name evidence="2" type="ORF">METZ01_LOCUS413060</name>
</gene>
<protein>
    <submittedName>
        <fullName evidence="2">Uncharacterized protein</fullName>
    </submittedName>
</protein>
<dbReference type="AlphaFoldDB" id="A0A382WMQ4"/>
<accession>A0A382WMQ4</accession>
<sequence>METLNERYDKGQDMRSLMARGDPSHYTLPGIDQLAPDLKRIINEALFGQIWARPGLDPKHRCMVTISALTAEG</sequence>
<dbReference type="InterPro" id="IPR029032">
    <property type="entry name" value="AhpD-like"/>
</dbReference>
<feature type="region of interest" description="Disordered" evidence="1">
    <location>
        <begin position="1"/>
        <end position="22"/>
    </location>
</feature>
<organism evidence="2">
    <name type="scientific">marine metagenome</name>
    <dbReference type="NCBI Taxonomy" id="408172"/>
    <lineage>
        <taxon>unclassified sequences</taxon>
        <taxon>metagenomes</taxon>
        <taxon>ecological metagenomes</taxon>
    </lineage>
</organism>
<feature type="compositionally biased region" description="Basic and acidic residues" evidence="1">
    <location>
        <begin position="1"/>
        <end position="13"/>
    </location>
</feature>
<evidence type="ECO:0000256" key="1">
    <source>
        <dbReference type="SAM" id="MobiDB-lite"/>
    </source>
</evidence>
<evidence type="ECO:0000313" key="2">
    <source>
        <dbReference type="EMBL" id="SVD60206.1"/>
    </source>
</evidence>
<proteinExistence type="predicted"/>
<feature type="non-terminal residue" evidence="2">
    <location>
        <position position="73"/>
    </location>
</feature>
<dbReference type="EMBL" id="UINC01161171">
    <property type="protein sequence ID" value="SVD60206.1"/>
    <property type="molecule type" value="Genomic_DNA"/>
</dbReference>
<name>A0A382WMQ4_9ZZZZ</name>
<dbReference type="SUPFAM" id="SSF69118">
    <property type="entry name" value="AhpD-like"/>
    <property type="match status" value="1"/>
</dbReference>
<reference evidence="2" key="1">
    <citation type="submission" date="2018-05" db="EMBL/GenBank/DDBJ databases">
        <authorList>
            <person name="Lanie J.A."/>
            <person name="Ng W.-L."/>
            <person name="Kazmierczak K.M."/>
            <person name="Andrzejewski T.M."/>
            <person name="Davidsen T.M."/>
            <person name="Wayne K.J."/>
            <person name="Tettelin H."/>
            <person name="Glass J.I."/>
            <person name="Rusch D."/>
            <person name="Podicherti R."/>
            <person name="Tsui H.-C.T."/>
            <person name="Winkler M.E."/>
        </authorList>
    </citation>
    <scope>NUCLEOTIDE SEQUENCE</scope>
</reference>
<dbReference type="Gene3D" id="1.20.1290.10">
    <property type="entry name" value="AhpD-like"/>
    <property type="match status" value="1"/>
</dbReference>